<evidence type="ECO:0000313" key="1">
    <source>
        <dbReference type="EMBL" id="RZF21568.1"/>
    </source>
</evidence>
<organism evidence="1 2">
    <name type="scientific">Halobacteriovorax vibrionivorans</name>
    <dbReference type="NCBI Taxonomy" id="2152716"/>
    <lineage>
        <taxon>Bacteria</taxon>
        <taxon>Pseudomonadati</taxon>
        <taxon>Bdellovibrionota</taxon>
        <taxon>Bacteriovoracia</taxon>
        <taxon>Bacteriovoracales</taxon>
        <taxon>Halobacteriovoraceae</taxon>
        <taxon>Halobacteriovorax</taxon>
    </lineage>
</organism>
<dbReference type="RefSeq" id="WP_115361082.1">
    <property type="nucleotide sequence ID" value="NZ_QDKL01000002.1"/>
</dbReference>
<protein>
    <submittedName>
        <fullName evidence="1">DUF3750 domain-containing protein</fullName>
    </submittedName>
</protein>
<dbReference type="Pfam" id="PF12570">
    <property type="entry name" value="DUF3750"/>
    <property type="match status" value="1"/>
</dbReference>
<accession>A0ABY0IF46</accession>
<proteinExistence type="predicted"/>
<evidence type="ECO:0000313" key="2">
    <source>
        <dbReference type="Proteomes" id="UP000443582"/>
    </source>
</evidence>
<dbReference type="InterPro" id="IPR022224">
    <property type="entry name" value="DUF3750"/>
</dbReference>
<dbReference type="Proteomes" id="UP000443582">
    <property type="component" value="Unassembled WGS sequence"/>
</dbReference>
<keyword evidence="2" id="KW-1185">Reference proteome</keyword>
<comment type="caution">
    <text evidence="1">The sequence shown here is derived from an EMBL/GenBank/DDBJ whole genome shotgun (WGS) entry which is preliminary data.</text>
</comment>
<gene>
    <name evidence="1" type="ORF">DAY19_07725</name>
</gene>
<reference evidence="2" key="1">
    <citation type="journal article" date="2019" name="Int. J. Syst. Evol. Microbiol.">
        <title>Halobacteriovorax valvorus sp. nov., a novel prokaryotic predator isolated from coastal seawater of China.</title>
        <authorList>
            <person name="Chen M.-X."/>
        </authorList>
    </citation>
    <scope>NUCLEOTIDE SEQUENCE [LARGE SCALE GENOMIC DNA]</scope>
    <source>
        <strain evidence="2">BL9</strain>
    </source>
</reference>
<dbReference type="EMBL" id="QDKL01000002">
    <property type="protein sequence ID" value="RZF21568.1"/>
    <property type="molecule type" value="Genomic_DNA"/>
</dbReference>
<dbReference type="PROSITE" id="PS51257">
    <property type="entry name" value="PROKAR_LIPOPROTEIN"/>
    <property type="match status" value="1"/>
</dbReference>
<name>A0ABY0IF46_9BACT</name>
<sequence length="239" mass="27069">MKLINTLTLLFLILSCSSKSWKETSRESAGIAPKANELKEDIVQVYYARAFSWRGNFAVHPWIAWKKVDEEQYTVAQVTSWNIRREGSAIRIEKDLPDRLWFDNIPTLAFEARGKKASTIIEKLKPLIENYPYKDLYRIWPGPNSNTFVSYLNRNIEELDIELPPHAIGKDYLGTNKFIAPTASNTGYTLSAFGLLGVTFARAEGIEFNLLGLNFGVDFADPALKLPFAGRVGYPDRSL</sequence>